<keyword evidence="3" id="KW-1185">Reference proteome</keyword>
<reference evidence="2 3" key="1">
    <citation type="submission" date="2016-04" db="EMBL/GenBank/DDBJ databases">
        <title>Evolutionary innovation and constraint leading to complex multicellularity in the Ascomycota.</title>
        <authorList>
            <person name="Cisse O."/>
            <person name="Nguyen A."/>
            <person name="Hewitt D.A."/>
            <person name="Jedd G."/>
            <person name="Stajich J.E."/>
        </authorList>
    </citation>
    <scope>NUCLEOTIDE SEQUENCE [LARGE SCALE GENOMIC DNA]</scope>
    <source>
        <strain evidence="2 3">DAH-3</strain>
    </source>
</reference>
<evidence type="ECO:0000313" key="3">
    <source>
        <dbReference type="Proteomes" id="UP000186594"/>
    </source>
</evidence>
<evidence type="ECO:0000313" key="2">
    <source>
        <dbReference type="EMBL" id="OLL25515.1"/>
    </source>
</evidence>
<dbReference type="PANTHER" id="PTHR13060">
    <property type="entry name" value="SGT1 PROTEIN HSGT1 SUPPRESSOR OF GCR2"/>
    <property type="match status" value="1"/>
</dbReference>
<proteinExistence type="predicted"/>
<dbReference type="STRING" id="1198029.A0A1U7LS69"/>
<evidence type="ECO:0000256" key="1">
    <source>
        <dbReference type="SAM" id="MobiDB-lite"/>
    </source>
</evidence>
<dbReference type="PANTHER" id="PTHR13060:SF0">
    <property type="entry name" value="PROTEIN ECDYSONELESS HOMOLOG"/>
    <property type="match status" value="1"/>
</dbReference>
<dbReference type="AlphaFoldDB" id="A0A1U7LS69"/>
<comment type="caution">
    <text evidence="2">The sequence shown here is derived from an EMBL/GenBank/DDBJ whole genome shotgun (WGS) entry which is preliminary data.</text>
</comment>
<feature type="region of interest" description="Disordered" evidence="1">
    <location>
        <begin position="179"/>
        <end position="202"/>
    </location>
</feature>
<organism evidence="2 3">
    <name type="scientific">Neolecta irregularis (strain DAH-3)</name>
    <dbReference type="NCBI Taxonomy" id="1198029"/>
    <lineage>
        <taxon>Eukaryota</taxon>
        <taxon>Fungi</taxon>
        <taxon>Dikarya</taxon>
        <taxon>Ascomycota</taxon>
        <taxon>Taphrinomycotina</taxon>
        <taxon>Neolectales</taxon>
        <taxon>Neolectaceae</taxon>
        <taxon>Neolecta</taxon>
    </lineage>
</organism>
<feature type="region of interest" description="Disordered" evidence="1">
    <location>
        <begin position="233"/>
        <end position="263"/>
    </location>
</feature>
<dbReference type="Pfam" id="PF07093">
    <property type="entry name" value="SGT1"/>
    <property type="match status" value="1"/>
</dbReference>
<dbReference type="OrthoDB" id="27237at2759"/>
<protein>
    <submittedName>
        <fullName evidence="2">Protein ecdysoneless</fullName>
    </submittedName>
</protein>
<dbReference type="EMBL" id="LXFE01000386">
    <property type="protein sequence ID" value="OLL25515.1"/>
    <property type="molecule type" value="Genomic_DNA"/>
</dbReference>
<name>A0A1U7LS69_NEOID</name>
<dbReference type="InterPro" id="IPR010770">
    <property type="entry name" value="Ecd"/>
</dbReference>
<dbReference type="GO" id="GO:0005634">
    <property type="term" value="C:nucleus"/>
    <property type="evidence" value="ECO:0007669"/>
    <property type="project" value="TreeGrafter"/>
</dbReference>
<accession>A0A1U7LS69</accession>
<dbReference type="Proteomes" id="UP000186594">
    <property type="component" value="Unassembled WGS sequence"/>
</dbReference>
<sequence length="263" mass="29560">MSRFPPIDIIATSIEFTKTLYAQVKGQMFHAPPVYPLPLSTNPDYAKYVTGMKIACGMEMLYAREGTSSLIRKRIDEMFTVPTDEEVARWGNKQDDESWLLVNFSDLDQHSHPGRTPNRPDEMQDTVKDMLDKLQEFMGEEGGLDGVELDGESESSEEDQVTFDDQDFLTLLRQELDVQLPNNEPSDSESDGSDLAAMDAEFAELMVQDENEQTVEQDKSDYEIATNILESFKGQAGLPGPAGNMLSRMGLQLPRDDTEEPDE</sequence>
<gene>
    <name evidence="2" type="ORF">NEOLI_004615</name>
</gene>